<organism evidence="1 2">
    <name type="scientific">Romanomermis culicivorax</name>
    <name type="common">Nematode worm</name>
    <dbReference type="NCBI Taxonomy" id="13658"/>
    <lineage>
        <taxon>Eukaryota</taxon>
        <taxon>Metazoa</taxon>
        <taxon>Ecdysozoa</taxon>
        <taxon>Nematoda</taxon>
        <taxon>Enoplea</taxon>
        <taxon>Dorylaimia</taxon>
        <taxon>Mermithida</taxon>
        <taxon>Mermithoidea</taxon>
        <taxon>Mermithidae</taxon>
        <taxon>Romanomermis</taxon>
    </lineage>
</organism>
<name>A0A915JGC2_ROMCU</name>
<evidence type="ECO:0000313" key="2">
    <source>
        <dbReference type="WBParaSite" id="nRc.2.0.1.t24997-RA"/>
    </source>
</evidence>
<evidence type="ECO:0000313" key="1">
    <source>
        <dbReference type="Proteomes" id="UP000887565"/>
    </source>
</evidence>
<dbReference type="WBParaSite" id="nRc.2.0.1.t24997-RA">
    <property type="protein sequence ID" value="nRc.2.0.1.t24997-RA"/>
    <property type="gene ID" value="nRc.2.0.1.g24997"/>
</dbReference>
<dbReference type="Proteomes" id="UP000887565">
    <property type="component" value="Unplaced"/>
</dbReference>
<sequence>TKKFLVTNDKFDITQVTCVRLLNGQTYIILFHIGQQIQPYLVHLTIEPWHEDHTRQSTYDAQNRTNNRT</sequence>
<dbReference type="AlphaFoldDB" id="A0A915JGC2"/>
<accession>A0A915JGC2</accession>
<protein>
    <submittedName>
        <fullName evidence="2">Uncharacterized protein</fullName>
    </submittedName>
</protein>
<proteinExistence type="predicted"/>
<keyword evidence="1" id="KW-1185">Reference proteome</keyword>
<reference evidence="2" key="1">
    <citation type="submission" date="2022-11" db="UniProtKB">
        <authorList>
            <consortium name="WormBaseParasite"/>
        </authorList>
    </citation>
    <scope>IDENTIFICATION</scope>
</reference>